<keyword evidence="9" id="KW-1185">Reference proteome</keyword>
<evidence type="ECO:0000256" key="6">
    <source>
        <dbReference type="SAM" id="Phobius"/>
    </source>
</evidence>
<dbReference type="Pfam" id="PF00702">
    <property type="entry name" value="Hydrolase"/>
    <property type="match status" value="1"/>
</dbReference>
<dbReference type="SFLD" id="SFLDG00002">
    <property type="entry name" value="C1.7:_P-type_atpase_like"/>
    <property type="match status" value="1"/>
</dbReference>
<dbReference type="SUPFAM" id="SSF81653">
    <property type="entry name" value="Calcium ATPase, transduction domain A"/>
    <property type="match status" value="1"/>
</dbReference>
<keyword evidence="3" id="KW-1278">Translocase</keyword>
<evidence type="ECO:0000313" key="8">
    <source>
        <dbReference type="EMBL" id="MBE5038021.1"/>
    </source>
</evidence>
<feature type="domain" description="P-type ATPase A" evidence="7">
    <location>
        <begin position="82"/>
        <end position="175"/>
    </location>
</feature>
<feature type="transmembrane region" description="Helical" evidence="6">
    <location>
        <begin position="580"/>
        <end position="602"/>
    </location>
</feature>
<dbReference type="InterPro" id="IPR059000">
    <property type="entry name" value="ATPase_P-type_domA"/>
</dbReference>
<dbReference type="Gene3D" id="2.70.150.10">
    <property type="entry name" value="Calcium-transporting ATPase, cytoplasmic transduction domain A"/>
    <property type="match status" value="1"/>
</dbReference>
<dbReference type="InterPro" id="IPR008250">
    <property type="entry name" value="ATPase_P-typ_transduc_dom_A_sf"/>
</dbReference>
<evidence type="ECO:0000256" key="3">
    <source>
        <dbReference type="ARBA" id="ARBA00022967"/>
    </source>
</evidence>
<keyword evidence="5 6" id="KW-0472">Membrane</keyword>
<feature type="transmembrane region" description="Helical" evidence="6">
    <location>
        <begin position="608"/>
        <end position="628"/>
    </location>
</feature>
<accession>A0ABR9R4E3</accession>
<evidence type="ECO:0000256" key="2">
    <source>
        <dbReference type="ARBA" id="ARBA00022692"/>
    </source>
</evidence>
<dbReference type="PRINTS" id="PR00120">
    <property type="entry name" value="HATPASE"/>
</dbReference>
<evidence type="ECO:0000259" key="7">
    <source>
        <dbReference type="Pfam" id="PF00122"/>
    </source>
</evidence>
<feature type="transmembrane region" description="Helical" evidence="6">
    <location>
        <begin position="673"/>
        <end position="694"/>
    </location>
</feature>
<comment type="caution">
    <text evidence="8">The sequence shown here is derived from an EMBL/GenBank/DDBJ whole genome shotgun (WGS) entry which is preliminary data.</text>
</comment>
<dbReference type="SUPFAM" id="SSF81665">
    <property type="entry name" value="Calcium ATPase, transmembrane domain M"/>
    <property type="match status" value="1"/>
</dbReference>
<dbReference type="PRINTS" id="PR00119">
    <property type="entry name" value="CATATPASE"/>
</dbReference>
<dbReference type="InterPro" id="IPR023298">
    <property type="entry name" value="ATPase_P-typ_TM_dom_sf"/>
</dbReference>
<evidence type="ECO:0000256" key="4">
    <source>
        <dbReference type="ARBA" id="ARBA00022989"/>
    </source>
</evidence>
<dbReference type="Gene3D" id="3.40.50.1000">
    <property type="entry name" value="HAD superfamily/HAD-like"/>
    <property type="match status" value="1"/>
</dbReference>
<dbReference type="Gene3D" id="3.40.1110.10">
    <property type="entry name" value="Calcium-transporting ATPase, cytoplasmic domain N"/>
    <property type="match status" value="1"/>
</dbReference>
<dbReference type="Gene3D" id="1.20.1110.10">
    <property type="entry name" value="Calcium-transporting ATPase, transmembrane domain"/>
    <property type="match status" value="1"/>
</dbReference>
<dbReference type="InterPro" id="IPR036412">
    <property type="entry name" value="HAD-like_sf"/>
</dbReference>
<evidence type="ECO:0000256" key="1">
    <source>
        <dbReference type="ARBA" id="ARBA00004141"/>
    </source>
</evidence>
<dbReference type="PROSITE" id="PS00154">
    <property type="entry name" value="ATPASE_E1_E2"/>
    <property type="match status" value="1"/>
</dbReference>
<gene>
    <name evidence="8" type="ORF">INF35_09530</name>
</gene>
<feature type="transmembrane region" description="Helical" evidence="6">
    <location>
        <begin position="196"/>
        <end position="213"/>
    </location>
</feature>
<dbReference type="InterPro" id="IPR044492">
    <property type="entry name" value="P_typ_ATPase_HD_dom"/>
</dbReference>
<dbReference type="Pfam" id="PF00122">
    <property type="entry name" value="E1-E2_ATPase"/>
    <property type="match status" value="1"/>
</dbReference>
<name>A0ABR9R4E3_9FIRM</name>
<feature type="transmembrane region" description="Helical" evidence="6">
    <location>
        <begin position="701"/>
        <end position="720"/>
    </location>
</feature>
<dbReference type="InterPro" id="IPR023214">
    <property type="entry name" value="HAD_sf"/>
</dbReference>
<organism evidence="8 9">
    <name type="scientific">Gemmiger gallinarum</name>
    <dbReference type="NCBI Taxonomy" id="2779354"/>
    <lineage>
        <taxon>Bacteria</taxon>
        <taxon>Bacillati</taxon>
        <taxon>Bacillota</taxon>
        <taxon>Clostridia</taxon>
        <taxon>Eubacteriales</taxon>
        <taxon>Gemmiger</taxon>
    </lineage>
</organism>
<proteinExistence type="predicted"/>
<sequence>MAAGLDNREVASPTKTEAQIIRENIFTFFNLVFVVLAALLAMVGSFANMGFLGVVVCNAVIGIFQQLRSKHAVDKLTLVTVHKVRCLRGGEMLELPPQALVRDDIVEFGAGEQICADAVVRTGSVQVNEALITGEADPVSKQPGDGLRSGSFVMSGRCRAQLTRVGADSYANRLMVEAKSDVRLAKSEMMRSLDRLIRFIGLILLPFGVMLFLQQYDVLALSLRDSIEATVAALIGMIPEGLYLLTSVALAVSMIRLARRKVLAQDMNCIETLARVDVLCVDKTGTITEAAMEAGDPVLLDETHWNAELTREALQAFYGESEPENDTARAMCRRFGGGSGWVRQRAVPFNSAYKWSAATFAGHGSFVIGAPEFVAGPRYAELAAQVEPYLSRGYRVLLFASCDGEPEPETGLPVSSLHFIALIPVANRIRPEAPQTFRYFAEQGVAVRVISGDNPVAVSEVARQAGIEGAEKYVDASTLRTNEDIASAAERYTVFGRVTPEQKRKLVKAMQDAGHIVAMTGDGVNDVLALKDADCGIAMASGAQAASQVAQLVLTDSNFAGLPAVVAEGRRVINNIQRSASLFLVKNIFSFCLSLLTLFIAMPYPLQPLQLTLISATTIGIPSFILALEPNHERIRGHFLRNVFYAALPGGLTDLILVLGVQAFAYAFDLPNAVLSTICTLVMLGVGLTVLWYVCRPFTPLHIALWTGMLVLGGACAWIFAPVLELVTLDLQGILILLVFWALTVPVMRGMRAAVAAAVRFWDKLTGYLPSVQERLPF</sequence>
<keyword evidence="4 6" id="KW-1133">Transmembrane helix</keyword>
<dbReference type="SUPFAM" id="SSF56784">
    <property type="entry name" value="HAD-like"/>
    <property type="match status" value="1"/>
</dbReference>
<dbReference type="SFLD" id="SFLDS00003">
    <property type="entry name" value="Haloacid_Dehalogenase"/>
    <property type="match status" value="1"/>
</dbReference>
<feature type="transmembrane region" description="Helical" evidence="6">
    <location>
        <begin position="49"/>
        <end position="67"/>
    </location>
</feature>
<feature type="transmembrane region" description="Helical" evidence="6">
    <location>
        <begin position="640"/>
        <end position="667"/>
    </location>
</feature>
<reference evidence="8 9" key="1">
    <citation type="submission" date="2020-10" db="EMBL/GenBank/DDBJ databases">
        <title>ChiBAC.</title>
        <authorList>
            <person name="Zenner C."/>
            <person name="Hitch T.C.A."/>
            <person name="Clavel T."/>
        </authorList>
    </citation>
    <scope>NUCLEOTIDE SEQUENCE [LARGE SCALE GENOMIC DNA]</scope>
    <source>
        <strain evidence="8 9">DSM 109015</strain>
    </source>
</reference>
<dbReference type="InterPro" id="IPR023299">
    <property type="entry name" value="ATPase_P-typ_cyto_dom_N"/>
</dbReference>
<dbReference type="EMBL" id="JADCKC010000003">
    <property type="protein sequence ID" value="MBE5038021.1"/>
    <property type="molecule type" value="Genomic_DNA"/>
</dbReference>
<dbReference type="InterPro" id="IPR001757">
    <property type="entry name" value="P_typ_ATPase"/>
</dbReference>
<keyword evidence="2 6" id="KW-0812">Transmembrane</keyword>
<evidence type="ECO:0000256" key="5">
    <source>
        <dbReference type="ARBA" id="ARBA00023136"/>
    </source>
</evidence>
<feature type="transmembrane region" description="Helical" evidence="6">
    <location>
        <begin position="233"/>
        <end position="255"/>
    </location>
</feature>
<dbReference type="SFLD" id="SFLDF00027">
    <property type="entry name" value="p-type_atpase"/>
    <property type="match status" value="1"/>
</dbReference>
<dbReference type="NCBIfam" id="TIGR01494">
    <property type="entry name" value="ATPase_P-type"/>
    <property type="match status" value="2"/>
</dbReference>
<comment type="subcellular location">
    <subcellularLocation>
        <location evidence="1">Membrane</location>
        <topology evidence="1">Multi-pass membrane protein</topology>
    </subcellularLocation>
</comment>
<dbReference type="Proteomes" id="UP000768567">
    <property type="component" value="Unassembled WGS sequence"/>
</dbReference>
<dbReference type="InterPro" id="IPR018303">
    <property type="entry name" value="ATPase_P-typ_P_site"/>
</dbReference>
<evidence type="ECO:0000313" key="9">
    <source>
        <dbReference type="Proteomes" id="UP000768567"/>
    </source>
</evidence>
<dbReference type="PANTHER" id="PTHR42861">
    <property type="entry name" value="CALCIUM-TRANSPORTING ATPASE"/>
    <property type="match status" value="1"/>
</dbReference>
<protein>
    <submittedName>
        <fullName evidence="8">HAD-IC family P-type ATPase</fullName>
    </submittedName>
</protein>
<feature type="transmembrane region" description="Helical" evidence="6">
    <location>
        <begin position="25"/>
        <end position="43"/>
    </location>
</feature>